<dbReference type="PANTHER" id="PTHR10146:SF14">
    <property type="entry name" value="PYRIDOXAL PHOSPHATE HOMEOSTASIS PROTEIN"/>
    <property type="match status" value="1"/>
</dbReference>
<evidence type="ECO:0000313" key="9">
    <source>
        <dbReference type="Proteomes" id="UP000318661"/>
    </source>
</evidence>
<gene>
    <name evidence="7" type="ORF">E6G98_03500</name>
    <name evidence="6" type="ORF">E6G99_07900</name>
</gene>
<dbReference type="GO" id="GO:0030170">
    <property type="term" value="F:pyridoxal phosphate binding"/>
    <property type="evidence" value="ECO:0007669"/>
    <property type="project" value="UniProtKB-UniRule"/>
</dbReference>
<evidence type="ECO:0000259" key="5">
    <source>
        <dbReference type="Pfam" id="PF01168"/>
    </source>
</evidence>
<dbReference type="NCBIfam" id="TIGR00044">
    <property type="entry name" value="YggS family pyridoxal phosphate-dependent enzyme"/>
    <property type="match status" value="1"/>
</dbReference>
<dbReference type="CDD" id="cd00635">
    <property type="entry name" value="PLPDE_III_YBL036c_like"/>
    <property type="match status" value="1"/>
</dbReference>
<comment type="function">
    <text evidence="2">Pyridoxal 5'-phosphate (PLP)-binding protein, which is involved in PLP homeostasis.</text>
</comment>
<comment type="cofactor">
    <cofactor evidence="3">
        <name>pyridoxal 5'-phosphate</name>
        <dbReference type="ChEBI" id="CHEBI:597326"/>
    </cofactor>
</comment>
<evidence type="ECO:0000256" key="4">
    <source>
        <dbReference type="RuleBase" id="RU004514"/>
    </source>
</evidence>
<evidence type="ECO:0000313" key="6">
    <source>
        <dbReference type="EMBL" id="TMJ07070.1"/>
    </source>
</evidence>
<dbReference type="SUPFAM" id="SSF51419">
    <property type="entry name" value="PLP-binding barrel"/>
    <property type="match status" value="1"/>
</dbReference>
<comment type="caution">
    <text evidence="6">The sequence shown here is derived from an EMBL/GenBank/DDBJ whole genome shotgun (WGS) entry which is preliminary data.</text>
</comment>
<dbReference type="EMBL" id="VBAJ01000197">
    <property type="protein sequence ID" value="TMJ07070.1"/>
    <property type="molecule type" value="Genomic_DNA"/>
</dbReference>
<name>A0A537LGC9_9BACT</name>
<dbReference type="PIRSF" id="PIRSF004848">
    <property type="entry name" value="YBL036c_PLPDEIII"/>
    <property type="match status" value="1"/>
</dbReference>
<accession>A0A537LGC9</accession>
<evidence type="ECO:0000256" key="2">
    <source>
        <dbReference type="HAMAP-Rule" id="MF_02087"/>
    </source>
</evidence>
<dbReference type="Gene3D" id="3.20.20.10">
    <property type="entry name" value="Alanine racemase"/>
    <property type="match status" value="1"/>
</dbReference>
<feature type="domain" description="Alanine racemase N-terminal" evidence="5">
    <location>
        <begin position="10"/>
        <end position="230"/>
    </location>
</feature>
<evidence type="ECO:0000313" key="8">
    <source>
        <dbReference type="Proteomes" id="UP000315217"/>
    </source>
</evidence>
<dbReference type="InterPro" id="IPR001608">
    <property type="entry name" value="Ala_racemase_N"/>
</dbReference>
<dbReference type="AlphaFoldDB" id="A0A537LGC9"/>
<dbReference type="HAMAP" id="MF_02087">
    <property type="entry name" value="PLP_homeostasis"/>
    <property type="match status" value="1"/>
</dbReference>
<evidence type="ECO:0000256" key="1">
    <source>
        <dbReference type="ARBA" id="ARBA00022898"/>
    </source>
</evidence>
<dbReference type="PANTHER" id="PTHR10146">
    <property type="entry name" value="PROLINE SYNTHETASE CO-TRANSCRIBED BACTERIAL HOMOLOG PROTEIN"/>
    <property type="match status" value="1"/>
</dbReference>
<protein>
    <recommendedName>
        <fullName evidence="2">Pyridoxal phosphate homeostasis protein</fullName>
        <shortName evidence="2">PLP homeostasis protein</shortName>
    </recommendedName>
</protein>
<dbReference type="InterPro" id="IPR029066">
    <property type="entry name" value="PLP-binding_barrel"/>
</dbReference>
<organism evidence="6 9">
    <name type="scientific">Candidatus Segetimicrobium genomatis</name>
    <dbReference type="NCBI Taxonomy" id="2569760"/>
    <lineage>
        <taxon>Bacteria</taxon>
        <taxon>Bacillati</taxon>
        <taxon>Candidatus Sysuimicrobiota</taxon>
        <taxon>Candidatus Sysuimicrobiia</taxon>
        <taxon>Candidatus Sysuimicrobiales</taxon>
        <taxon>Candidatus Segetimicrobiaceae</taxon>
        <taxon>Candidatus Segetimicrobium</taxon>
    </lineage>
</organism>
<evidence type="ECO:0000256" key="3">
    <source>
        <dbReference type="PIRSR" id="PIRSR004848-1"/>
    </source>
</evidence>
<dbReference type="Proteomes" id="UP000318661">
    <property type="component" value="Unassembled WGS sequence"/>
</dbReference>
<dbReference type="Proteomes" id="UP000315217">
    <property type="component" value="Unassembled WGS sequence"/>
</dbReference>
<sequence length="232" mass="24751">MTDVAANVARVRERIAAAARRSGRRADDVTLVAVTKGVALPRILAAGTCGVTDFGENRVQEAVPKITTLRAQGLSTARYHMVGHLQRNKVRGAVQIFEVVHSVDSAALAAALSQRAAASGRIVDVLLQVNVAQEPQKFGLAPEALPSMLREIVGLPALRVIGLMTIAPQADDAGRVRPVFRRLRELRDGMARTGVAPLLVHLSMGMSDDFEIAVEEGATIVRIGRAIFGPRA</sequence>
<dbReference type="FunFam" id="3.20.20.10:FF:000018">
    <property type="entry name" value="Pyridoxal phosphate homeostasis protein"/>
    <property type="match status" value="1"/>
</dbReference>
<dbReference type="InterPro" id="IPR011078">
    <property type="entry name" value="PyrdxlP_homeostasis"/>
</dbReference>
<keyword evidence="1 2" id="KW-0663">Pyridoxal phosphate</keyword>
<dbReference type="EMBL" id="VBAI01000032">
    <property type="protein sequence ID" value="TMJ12172.1"/>
    <property type="molecule type" value="Genomic_DNA"/>
</dbReference>
<feature type="modified residue" description="N6-(pyridoxal phosphate)lysine" evidence="2 3">
    <location>
        <position position="36"/>
    </location>
</feature>
<comment type="similarity">
    <text evidence="2 4">Belongs to the pyridoxal phosphate-binding protein YggS/PROSC family.</text>
</comment>
<proteinExistence type="inferred from homology"/>
<dbReference type="Pfam" id="PF01168">
    <property type="entry name" value="Ala_racemase_N"/>
    <property type="match status" value="1"/>
</dbReference>
<evidence type="ECO:0000313" key="7">
    <source>
        <dbReference type="EMBL" id="TMJ12172.1"/>
    </source>
</evidence>
<reference evidence="8 9" key="1">
    <citation type="journal article" date="2019" name="Nat. Microbiol.">
        <title>Mediterranean grassland soil C-N compound turnover is dependent on rainfall and depth, and is mediated by genomically divergent microorganisms.</title>
        <authorList>
            <person name="Diamond S."/>
            <person name="Andeer P.F."/>
            <person name="Li Z."/>
            <person name="Crits-Christoph A."/>
            <person name="Burstein D."/>
            <person name="Anantharaman K."/>
            <person name="Lane K.R."/>
            <person name="Thomas B.C."/>
            <person name="Pan C."/>
            <person name="Northen T.R."/>
            <person name="Banfield J.F."/>
        </authorList>
    </citation>
    <scope>NUCLEOTIDE SEQUENCE [LARGE SCALE GENOMIC DNA]</scope>
    <source>
        <strain evidence="7">NP_1</strain>
        <strain evidence="6">NP_2</strain>
    </source>
</reference>